<proteinExistence type="predicted"/>
<dbReference type="Proteomes" id="UP000823201">
    <property type="component" value="Unassembled WGS sequence"/>
</dbReference>
<name>A0ABS2Q7L5_9BACL</name>
<gene>
    <name evidence="1" type="ORF">JOC27_001229</name>
</gene>
<accession>A0ABS2Q7L5</accession>
<comment type="caution">
    <text evidence="1">The sequence shown here is derived from an EMBL/GenBank/DDBJ whole genome shotgun (WGS) entry which is preliminary data.</text>
</comment>
<dbReference type="EMBL" id="JAFBEV010000008">
    <property type="protein sequence ID" value="MBM7657779.1"/>
    <property type="molecule type" value="Genomic_DNA"/>
</dbReference>
<sequence length="96" mass="10918">MIHYRRILELHNEGISLRGIAASTGNYCQKVTEIIQLAKKKGLSCPLEDEMTNQWIEDFIFPEKALEASGRHPLNFDRIHAELSKPNVTLSPSSRI</sequence>
<evidence type="ECO:0000313" key="2">
    <source>
        <dbReference type="Proteomes" id="UP000823201"/>
    </source>
</evidence>
<protein>
    <recommendedName>
        <fullName evidence="3">Transposase</fullName>
    </recommendedName>
</protein>
<reference evidence="1 2" key="1">
    <citation type="submission" date="2021-01" db="EMBL/GenBank/DDBJ databases">
        <title>Genomic Encyclopedia of Type Strains, Phase IV (KMG-IV): sequencing the most valuable type-strain genomes for metagenomic binning, comparative biology and taxonomic classification.</title>
        <authorList>
            <person name="Goeker M."/>
        </authorList>
    </citation>
    <scope>NUCLEOTIDE SEQUENCE [LARGE SCALE GENOMIC DNA]</scope>
    <source>
        <strain evidence="1 2">DSM 100968</strain>
    </source>
</reference>
<organism evidence="1 2">
    <name type="scientific">Sporolactobacillus spathodeae</name>
    <dbReference type="NCBI Taxonomy" id="1465502"/>
    <lineage>
        <taxon>Bacteria</taxon>
        <taxon>Bacillati</taxon>
        <taxon>Bacillota</taxon>
        <taxon>Bacilli</taxon>
        <taxon>Bacillales</taxon>
        <taxon>Sporolactobacillaceae</taxon>
        <taxon>Sporolactobacillus</taxon>
    </lineage>
</organism>
<evidence type="ECO:0000313" key="1">
    <source>
        <dbReference type="EMBL" id="MBM7657779.1"/>
    </source>
</evidence>
<keyword evidence="2" id="KW-1185">Reference proteome</keyword>
<dbReference type="RefSeq" id="WP_239529918.1">
    <property type="nucleotide sequence ID" value="NZ_CBCRXA010000006.1"/>
</dbReference>
<evidence type="ECO:0008006" key="3">
    <source>
        <dbReference type="Google" id="ProtNLM"/>
    </source>
</evidence>